<sequence length="362" mass="41121">MENMKVKEEEVVIIVDDGGGGSSSNSSALLCPQPEERLYDIGPPPFLTKTYEMVEDPLTDTIVSWSTTRNSFIVWDLHKLSTNLLPKYFKHNNFSSFVRQLNTYGFKKVDPDRWEFANEGFLGGQKHLLKTIKRRRHVSQNMQQGVEVCIEVGQYGLEGELERLRRDRNTLMSEIMKLRQQQQSSHERLVAFDAQLQDTEKKQQQMMIFLGRAVKNPDFLQQLRQRNDHYNELLGSGVGRKRRLPVVHSAESINAGETLEAINMIPVTNYDNHSLTEVVTVESEIETLFSVACSNELDSQDQTVPGMNDLDSASATNIKWEELLNDDLIAGTDGETFESDVEVEDLVAQFPLLGDCVADLFD</sequence>
<keyword evidence="2" id="KW-0597">Phosphoprotein</keyword>
<keyword evidence="3" id="KW-0805">Transcription regulation</keyword>
<evidence type="ECO:0000256" key="7">
    <source>
        <dbReference type="ARBA" id="ARBA00023242"/>
    </source>
</evidence>
<evidence type="ECO:0000313" key="11">
    <source>
        <dbReference type="Proteomes" id="UP000554482"/>
    </source>
</evidence>
<dbReference type="GO" id="GO:0005634">
    <property type="term" value="C:nucleus"/>
    <property type="evidence" value="ECO:0007669"/>
    <property type="project" value="UniProtKB-SubCell"/>
</dbReference>
<evidence type="ECO:0000256" key="2">
    <source>
        <dbReference type="ARBA" id="ARBA00022553"/>
    </source>
</evidence>
<evidence type="ECO:0000256" key="5">
    <source>
        <dbReference type="ARBA" id="ARBA00023125"/>
    </source>
</evidence>
<dbReference type="SUPFAM" id="SSF46785">
    <property type="entry name" value="Winged helix' DNA-binding domain"/>
    <property type="match status" value="1"/>
</dbReference>
<protein>
    <submittedName>
        <fullName evidence="10">Heat stress transcription factor a-2</fullName>
    </submittedName>
</protein>
<dbReference type="GO" id="GO:0003700">
    <property type="term" value="F:DNA-binding transcription factor activity"/>
    <property type="evidence" value="ECO:0007669"/>
    <property type="project" value="InterPro"/>
</dbReference>
<dbReference type="Proteomes" id="UP000554482">
    <property type="component" value="Unassembled WGS sequence"/>
</dbReference>
<dbReference type="PRINTS" id="PR00056">
    <property type="entry name" value="HSFDOMAIN"/>
</dbReference>
<evidence type="ECO:0000313" key="10">
    <source>
        <dbReference type="EMBL" id="KAF5180271.1"/>
    </source>
</evidence>
<keyword evidence="5" id="KW-0238">DNA-binding</keyword>
<keyword evidence="11" id="KW-1185">Reference proteome</keyword>
<keyword evidence="7" id="KW-0539">Nucleus</keyword>
<comment type="caution">
    <text evidence="10">The sequence shown here is derived from an EMBL/GenBank/DDBJ whole genome shotgun (WGS) entry which is preliminary data.</text>
</comment>
<dbReference type="SMART" id="SM00415">
    <property type="entry name" value="HSF"/>
    <property type="match status" value="1"/>
</dbReference>
<evidence type="ECO:0000256" key="8">
    <source>
        <dbReference type="RuleBase" id="RU004020"/>
    </source>
</evidence>
<comment type="similarity">
    <text evidence="8">Belongs to the HSF family.</text>
</comment>
<dbReference type="Pfam" id="PF00447">
    <property type="entry name" value="HSF_DNA-bind"/>
    <property type="match status" value="1"/>
</dbReference>
<keyword evidence="4" id="KW-0346">Stress response</keyword>
<evidence type="ECO:0000256" key="4">
    <source>
        <dbReference type="ARBA" id="ARBA00023016"/>
    </source>
</evidence>
<gene>
    <name evidence="10" type="ORF">FRX31_030144</name>
</gene>
<keyword evidence="6" id="KW-0804">Transcription</keyword>
<dbReference type="Gene3D" id="1.10.10.10">
    <property type="entry name" value="Winged helix-like DNA-binding domain superfamily/Winged helix DNA-binding domain"/>
    <property type="match status" value="1"/>
</dbReference>
<dbReference type="InterPro" id="IPR000232">
    <property type="entry name" value="HSF_DNA-bd"/>
</dbReference>
<name>A0A7J6V6J0_THATH</name>
<dbReference type="GO" id="GO:0000978">
    <property type="term" value="F:RNA polymerase II cis-regulatory region sequence-specific DNA binding"/>
    <property type="evidence" value="ECO:0007669"/>
    <property type="project" value="TreeGrafter"/>
</dbReference>
<proteinExistence type="inferred from homology"/>
<dbReference type="InterPro" id="IPR036388">
    <property type="entry name" value="WH-like_DNA-bd_sf"/>
</dbReference>
<dbReference type="PANTHER" id="PTHR10015">
    <property type="entry name" value="HEAT SHOCK TRANSCRIPTION FACTOR"/>
    <property type="match status" value="1"/>
</dbReference>
<dbReference type="PANTHER" id="PTHR10015:SF338">
    <property type="entry name" value="HEAT STRESS TRANSCRIPTION FACTOR A-2"/>
    <property type="match status" value="1"/>
</dbReference>
<comment type="subcellular location">
    <subcellularLocation>
        <location evidence="1">Nucleus</location>
    </subcellularLocation>
</comment>
<dbReference type="OrthoDB" id="60033at2759"/>
<dbReference type="InterPro" id="IPR036390">
    <property type="entry name" value="WH_DNA-bd_sf"/>
</dbReference>
<dbReference type="FunFam" id="1.10.10.10:FF:000057">
    <property type="entry name" value="Heat shock transcription factor 1"/>
    <property type="match status" value="1"/>
</dbReference>
<dbReference type="AlphaFoldDB" id="A0A7J6V6J0"/>
<reference evidence="10 11" key="1">
    <citation type="submission" date="2020-06" db="EMBL/GenBank/DDBJ databases">
        <title>Transcriptomic and genomic resources for Thalictrum thalictroides and T. hernandezii: Facilitating candidate gene discovery in an emerging model plant lineage.</title>
        <authorList>
            <person name="Arias T."/>
            <person name="Riano-Pachon D.M."/>
            <person name="Di Stilio V.S."/>
        </authorList>
    </citation>
    <scope>NUCLEOTIDE SEQUENCE [LARGE SCALE GENOMIC DNA]</scope>
    <source>
        <strain evidence="11">cv. WT478/WT964</strain>
        <tissue evidence="10">Leaves</tissue>
    </source>
</reference>
<dbReference type="PROSITE" id="PS00434">
    <property type="entry name" value="HSF_DOMAIN"/>
    <property type="match status" value="1"/>
</dbReference>
<organism evidence="10 11">
    <name type="scientific">Thalictrum thalictroides</name>
    <name type="common">Rue-anemone</name>
    <name type="synonym">Anemone thalictroides</name>
    <dbReference type="NCBI Taxonomy" id="46969"/>
    <lineage>
        <taxon>Eukaryota</taxon>
        <taxon>Viridiplantae</taxon>
        <taxon>Streptophyta</taxon>
        <taxon>Embryophyta</taxon>
        <taxon>Tracheophyta</taxon>
        <taxon>Spermatophyta</taxon>
        <taxon>Magnoliopsida</taxon>
        <taxon>Ranunculales</taxon>
        <taxon>Ranunculaceae</taxon>
        <taxon>Thalictroideae</taxon>
        <taxon>Thalictrum</taxon>
    </lineage>
</organism>
<dbReference type="GO" id="GO:0034605">
    <property type="term" value="P:cellular response to heat"/>
    <property type="evidence" value="ECO:0007669"/>
    <property type="project" value="TreeGrafter"/>
</dbReference>
<accession>A0A7J6V6J0</accession>
<evidence type="ECO:0000256" key="1">
    <source>
        <dbReference type="ARBA" id="ARBA00004123"/>
    </source>
</evidence>
<evidence type="ECO:0000256" key="3">
    <source>
        <dbReference type="ARBA" id="ARBA00023015"/>
    </source>
</evidence>
<dbReference type="EMBL" id="JABWDY010037660">
    <property type="protein sequence ID" value="KAF5180271.1"/>
    <property type="molecule type" value="Genomic_DNA"/>
</dbReference>
<evidence type="ECO:0000256" key="6">
    <source>
        <dbReference type="ARBA" id="ARBA00023163"/>
    </source>
</evidence>
<dbReference type="GO" id="GO:0006357">
    <property type="term" value="P:regulation of transcription by RNA polymerase II"/>
    <property type="evidence" value="ECO:0007669"/>
    <property type="project" value="TreeGrafter"/>
</dbReference>
<evidence type="ECO:0000259" key="9">
    <source>
        <dbReference type="PROSITE" id="PS00434"/>
    </source>
</evidence>
<feature type="domain" description="HSF-type DNA-binding" evidence="9">
    <location>
        <begin position="85"/>
        <end position="109"/>
    </location>
</feature>